<evidence type="ECO:0000313" key="1">
    <source>
        <dbReference type="EMBL" id="ORX33961.1"/>
    </source>
</evidence>
<name>A0A1Y1U7F4_9TREE</name>
<protein>
    <submittedName>
        <fullName evidence="1">Uncharacterized protein</fullName>
    </submittedName>
</protein>
<gene>
    <name evidence="1" type="ORF">BD324DRAFT_653659</name>
</gene>
<dbReference type="Pfam" id="PF11093">
    <property type="entry name" value="Mitochondr_Som1"/>
    <property type="match status" value="1"/>
</dbReference>
<keyword evidence="2" id="KW-1185">Reference proteome</keyword>
<reference evidence="1 2" key="1">
    <citation type="submission" date="2017-03" db="EMBL/GenBank/DDBJ databases">
        <title>Widespread Adenine N6-methylation of Active Genes in Fungi.</title>
        <authorList>
            <consortium name="DOE Joint Genome Institute"/>
            <person name="Mondo S.J."/>
            <person name="Dannebaum R.O."/>
            <person name="Kuo R.C."/>
            <person name="Louie K.B."/>
            <person name="Bewick A.J."/>
            <person name="Labutti K."/>
            <person name="Haridas S."/>
            <person name="Kuo A."/>
            <person name="Salamov A."/>
            <person name="Ahrendt S.R."/>
            <person name="Lau R."/>
            <person name="Bowen B.P."/>
            <person name="Lipzen A."/>
            <person name="Sullivan W."/>
            <person name="Andreopoulos W.B."/>
            <person name="Clum A."/>
            <person name="Lindquist E."/>
            <person name="Daum C."/>
            <person name="Northen T.R."/>
            <person name="Ramamoorthy G."/>
            <person name="Schmitz R.J."/>
            <person name="Gryganskyi A."/>
            <person name="Culley D."/>
            <person name="Magnuson J."/>
            <person name="James T.Y."/>
            <person name="O'Malley M.A."/>
            <person name="Stajich J.E."/>
            <person name="Spatafora J.W."/>
            <person name="Visel A."/>
            <person name="Grigoriev I.V."/>
        </authorList>
    </citation>
    <scope>NUCLEOTIDE SEQUENCE [LARGE SCALE GENOMIC DNA]</scope>
    <source>
        <strain evidence="1 2">NRRL Y-17943</strain>
    </source>
</reference>
<sequence>MSTDKPPTRPDPCKLFSIRQYECKPGVKVTCWPLDRIFRQCGKGPAIEVTNAVIDSQSGQIVIDPKILEDLGRDSISVALRHDQCVARSSALRPMPVSKRPVMNHPTEATPRALAGHASPTSLLEITGNFSAYFSDATEVSPADDSVAPSLVSKVGALPLVESAWRIAFSESTALWPLAADAPSAWVSLGSSTFFCKA</sequence>
<dbReference type="RefSeq" id="XP_021868249.1">
    <property type="nucleotide sequence ID" value="XM_022018686.1"/>
</dbReference>
<organism evidence="1 2">
    <name type="scientific">Kockovaella imperatae</name>
    <dbReference type="NCBI Taxonomy" id="4999"/>
    <lineage>
        <taxon>Eukaryota</taxon>
        <taxon>Fungi</taxon>
        <taxon>Dikarya</taxon>
        <taxon>Basidiomycota</taxon>
        <taxon>Agaricomycotina</taxon>
        <taxon>Tremellomycetes</taxon>
        <taxon>Tremellales</taxon>
        <taxon>Cuniculitremaceae</taxon>
        <taxon>Kockovaella</taxon>
    </lineage>
</organism>
<dbReference type="GeneID" id="33560495"/>
<dbReference type="EMBL" id="NBSH01000016">
    <property type="protein sequence ID" value="ORX33961.1"/>
    <property type="molecule type" value="Genomic_DNA"/>
</dbReference>
<dbReference type="GO" id="GO:0042720">
    <property type="term" value="C:mitochondrial inner membrane peptidase complex"/>
    <property type="evidence" value="ECO:0007669"/>
    <property type="project" value="InterPro"/>
</dbReference>
<proteinExistence type="predicted"/>
<dbReference type="AlphaFoldDB" id="A0A1Y1U7F4"/>
<dbReference type="OrthoDB" id="3983163at2759"/>
<dbReference type="Proteomes" id="UP000193218">
    <property type="component" value="Unassembled WGS sequence"/>
</dbReference>
<dbReference type="InParanoid" id="A0A1Y1U7F4"/>
<accession>A0A1Y1U7F4</accession>
<comment type="caution">
    <text evidence="1">The sequence shown here is derived from an EMBL/GenBank/DDBJ whole genome shotgun (WGS) entry which is preliminary data.</text>
</comment>
<dbReference type="InterPro" id="IPR024645">
    <property type="entry name" value="Mitochondr_Som1"/>
</dbReference>
<evidence type="ECO:0000313" key="2">
    <source>
        <dbReference type="Proteomes" id="UP000193218"/>
    </source>
</evidence>